<proteinExistence type="predicted"/>
<feature type="domain" description="SHOCT-like" evidence="1">
    <location>
        <begin position="14"/>
        <end position="60"/>
    </location>
</feature>
<sequence>MEDKTKEQLSINYSNEAAYYISQQILLSLLVEGKITEEEYTKIEQKNRETFKPFLSRIMA</sequence>
<accession>A0A9X7S7G2</accession>
<dbReference type="Proteomes" id="UP000347383">
    <property type="component" value="Chromosome"/>
</dbReference>
<evidence type="ECO:0000259" key="1">
    <source>
        <dbReference type="Pfam" id="PF20612"/>
    </source>
</evidence>
<organism evidence="2 3">
    <name type="scientific">Streptococcus dysgalactiae subsp. dysgalactiae</name>
    <dbReference type="NCBI Taxonomy" id="99822"/>
    <lineage>
        <taxon>Bacteria</taxon>
        <taxon>Bacillati</taxon>
        <taxon>Bacillota</taxon>
        <taxon>Bacilli</taxon>
        <taxon>Lactobacillales</taxon>
        <taxon>Streptococcaceae</taxon>
        <taxon>Streptococcus</taxon>
    </lineage>
</organism>
<dbReference type="RefSeq" id="WP_010753809.1">
    <property type="nucleotide sequence ID" value="NZ_CP033165.1"/>
</dbReference>
<dbReference type="Pfam" id="PF20612">
    <property type="entry name" value="SHOCT_2"/>
    <property type="match status" value="1"/>
</dbReference>
<reference evidence="2 3" key="1">
    <citation type="submission" date="2018-10" db="EMBL/GenBank/DDBJ databases">
        <title>Comparative Genomics Analysis of the Streptococcus dysgalactiae subspecies dysgalactiae.</title>
        <authorList>
            <person name="Koh T.H."/>
            <person name="Abdul Rahman N."/>
            <person name="Sessions O.M."/>
        </authorList>
    </citation>
    <scope>NUCLEOTIDE SEQUENCE [LARGE SCALE GENOMIC DNA]</scope>
    <source>
        <strain evidence="2 3">DB60705-15</strain>
    </source>
</reference>
<dbReference type="AlphaFoldDB" id="A0A9X7S7G2"/>
<dbReference type="EMBL" id="CP033165">
    <property type="protein sequence ID" value="QGH02270.1"/>
    <property type="molecule type" value="Genomic_DNA"/>
</dbReference>
<evidence type="ECO:0000313" key="2">
    <source>
        <dbReference type="EMBL" id="QGH02270.1"/>
    </source>
</evidence>
<evidence type="ECO:0000313" key="3">
    <source>
        <dbReference type="Proteomes" id="UP000347383"/>
    </source>
</evidence>
<dbReference type="InterPro" id="IPR046749">
    <property type="entry name" value="SHOCT_2"/>
</dbReference>
<protein>
    <recommendedName>
        <fullName evidence="1">SHOCT-like domain-containing protein</fullName>
    </recommendedName>
</protein>
<name>A0A9X7S7G2_STRDY</name>
<gene>
    <name evidence="2" type="ORF">EA457_06805</name>
</gene>
<dbReference type="GeneID" id="78365587"/>